<feature type="compositionally biased region" description="Low complexity" evidence="1">
    <location>
        <begin position="8"/>
        <end position="21"/>
    </location>
</feature>
<feature type="region of interest" description="Disordered" evidence="1">
    <location>
        <begin position="1"/>
        <end position="21"/>
    </location>
</feature>
<keyword evidence="2" id="KW-0472">Membrane</keyword>
<feature type="transmembrane region" description="Helical" evidence="2">
    <location>
        <begin position="211"/>
        <end position="228"/>
    </location>
</feature>
<evidence type="ECO:0000313" key="3">
    <source>
        <dbReference type="EMBL" id="TMQ63729.1"/>
    </source>
</evidence>
<evidence type="ECO:0000256" key="2">
    <source>
        <dbReference type="SAM" id="Phobius"/>
    </source>
</evidence>
<feature type="transmembrane region" description="Helical" evidence="2">
    <location>
        <begin position="372"/>
        <end position="388"/>
    </location>
</feature>
<feature type="transmembrane region" description="Helical" evidence="2">
    <location>
        <begin position="128"/>
        <end position="149"/>
    </location>
</feature>
<feature type="transmembrane region" description="Helical" evidence="2">
    <location>
        <begin position="99"/>
        <end position="116"/>
    </location>
</feature>
<feature type="transmembrane region" description="Helical" evidence="2">
    <location>
        <begin position="287"/>
        <end position="305"/>
    </location>
</feature>
<dbReference type="Proteomes" id="UP000317691">
    <property type="component" value="Unassembled WGS sequence"/>
</dbReference>
<keyword evidence="2" id="KW-0812">Transmembrane</keyword>
<dbReference type="AlphaFoldDB" id="A0A538TJD3"/>
<keyword evidence="2" id="KW-1133">Transmembrane helix</keyword>
<gene>
    <name evidence="3" type="ORF">E6K79_08750</name>
</gene>
<evidence type="ECO:0000313" key="4">
    <source>
        <dbReference type="Proteomes" id="UP000317691"/>
    </source>
</evidence>
<reference evidence="3 4" key="1">
    <citation type="journal article" date="2019" name="Nat. Microbiol.">
        <title>Mediterranean grassland soil C-N compound turnover is dependent on rainfall and depth, and is mediated by genomically divergent microorganisms.</title>
        <authorList>
            <person name="Diamond S."/>
            <person name="Andeer P.F."/>
            <person name="Li Z."/>
            <person name="Crits-Christoph A."/>
            <person name="Burstein D."/>
            <person name="Anantharaman K."/>
            <person name="Lane K.R."/>
            <person name="Thomas B.C."/>
            <person name="Pan C."/>
            <person name="Northen T.R."/>
            <person name="Banfield J.F."/>
        </authorList>
    </citation>
    <scope>NUCLEOTIDE SEQUENCE [LARGE SCALE GENOMIC DNA]</scope>
    <source>
        <strain evidence="3">WS_9</strain>
    </source>
</reference>
<evidence type="ECO:0008006" key="5">
    <source>
        <dbReference type="Google" id="ProtNLM"/>
    </source>
</evidence>
<feature type="transmembrane region" description="Helical" evidence="2">
    <location>
        <begin position="29"/>
        <end position="52"/>
    </location>
</feature>
<name>A0A538TJD3_UNCEI</name>
<sequence length="673" mass="72667">MPRRLARRPAAPGRAAPGRAAPGPPAPPWALIAPAVLALILVLPTFSFTYLFDDYDFLGRAQSFQLSQLTPDPGTLFYRPLSREIYFRVLYLLDPNQPLWGHLANAILLVAAILLLSSITRKLAGPRAGYVAGTSFAALGAIPILVGWASGSQDLLAIVFVLAALAAQLSNRPVVAMIGMACALLSKETAVAFVPAIALARWVVGERPYKLGTSLIGFGLLVAAWGAAHPGIRLLLSTGMESGGPSAAYLTWSGADRWASLVKGLATLGNLPISGPGTPWPGERNPTLAVAAAVVLFGFWTTWRFRAGSFDRGTAQGGIAPAPRLVALSLFLAIPPLLLVSFLVRYWQPYYLSLAAIGTSMLLGIGLARLPALVAAALALGFLALGIWCRGMDLGPGVPTERTVRPPMERLRRAEAEFRKRFPRIDSPAHVYVSVYAPEDKAVSMHLFRFQVLRIWYRNHSVDTMHPEWRRPDPPEERLAWVAPDMSVHEIDPRTLETRPALADSSSYEYGATLRAYAQGLAASGHTDRAVEILLRMPAPDPLVAAVHRRLAAALLLADGREAEAAKLLRATPPLDREDALDVAGMFLSNPARRDIDAPVLAALGLAPADTAAVRGVMRKVALTGRREATIRFAHRLLAMTPGDWEAEALLRWLRQGAESKRVTVPVVADSLW</sequence>
<protein>
    <recommendedName>
        <fullName evidence="5">Glycosyltransferase RgtA/B/C/D-like domain-containing protein</fullName>
    </recommendedName>
</protein>
<feature type="transmembrane region" description="Helical" evidence="2">
    <location>
        <begin position="155"/>
        <end position="171"/>
    </location>
</feature>
<proteinExistence type="predicted"/>
<feature type="transmembrane region" description="Helical" evidence="2">
    <location>
        <begin position="325"/>
        <end position="344"/>
    </location>
</feature>
<accession>A0A538TJD3</accession>
<comment type="caution">
    <text evidence="3">The sequence shown here is derived from an EMBL/GenBank/DDBJ whole genome shotgun (WGS) entry which is preliminary data.</text>
</comment>
<organism evidence="3 4">
    <name type="scientific">Eiseniibacteriota bacterium</name>
    <dbReference type="NCBI Taxonomy" id="2212470"/>
    <lineage>
        <taxon>Bacteria</taxon>
        <taxon>Candidatus Eiseniibacteriota</taxon>
    </lineage>
</organism>
<evidence type="ECO:0000256" key="1">
    <source>
        <dbReference type="SAM" id="MobiDB-lite"/>
    </source>
</evidence>
<dbReference type="EMBL" id="VBOZ01000029">
    <property type="protein sequence ID" value="TMQ63729.1"/>
    <property type="molecule type" value="Genomic_DNA"/>
</dbReference>